<comment type="cofactor">
    <cofactor evidence="13">
        <name>Mg(2+)</name>
        <dbReference type="ChEBI" id="CHEBI:18420"/>
    </cofactor>
    <text evidence="13">Binds 2 magnesium ions per tetramer.</text>
</comment>
<dbReference type="Pfam" id="PF01409">
    <property type="entry name" value="tRNA-synt_2d"/>
    <property type="match status" value="1"/>
</dbReference>
<evidence type="ECO:0000256" key="9">
    <source>
        <dbReference type="ARBA" id="ARBA00022842"/>
    </source>
</evidence>
<dbReference type="Proteomes" id="UP000034119">
    <property type="component" value="Unassembled WGS sequence"/>
</dbReference>
<keyword evidence="10 13" id="KW-0648">Protein biosynthesis</keyword>
<evidence type="ECO:0000256" key="5">
    <source>
        <dbReference type="ARBA" id="ARBA00022598"/>
    </source>
</evidence>
<evidence type="ECO:0000256" key="13">
    <source>
        <dbReference type="HAMAP-Rule" id="MF_00281"/>
    </source>
</evidence>
<evidence type="ECO:0000313" key="16">
    <source>
        <dbReference type="Proteomes" id="UP000034119"/>
    </source>
</evidence>
<comment type="catalytic activity">
    <reaction evidence="12 13">
        <text>tRNA(Phe) + L-phenylalanine + ATP = L-phenylalanyl-tRNA(Phe) + AMP + diphosphate + H(+)</text>
        <dbReference type="Rhea" id="RHEA:19413"/>
        <dbReference type="Rhea" id="RHEA-COMP:9668"/>
        <dbReference type="Rhea" id="RHEA-COMP:9699"/>
        <dbReference type="ChEBI" id="CHEBI:15378"/>
        <dbReference type="ChEBI" id="CHEBI:30616"/>
        <dbReference type="ChEBI" id="CHEBI:33019"/>
        <dbReference type="ChEBI" id="CHEBI:58095"/>
        <dbReference type="ChEBI" id="CHEBI:78442"/>
        <dbReference type="ChEBI" id="CHEBI:78531"/>
        <dbReference type="ChEBI" id="CHEBI:456215"/>
        <dbReference type="EC" id="6.1.1.20"/>
    </reaction>
</comment>
<evidence type="ECO:0000256" key="8">
    <source>
        <dbReference type="ARBA" id="ARBA00022840"/>
    </source>
</evidence>
<keyword evidence="4 13" id="KW-0963">Cytoplasm</keyword>
<dbReference type="SUPFAM" id="SSF46589">
    <property type="entry name" value="tRNA-binding arm"/>
    <property type="match status" value="1"/>
</dbReference>
<evidence type="ECO:0000256" key="4">
    <source>
        <dbReference type="ARBA" id="ARBA00022490"/>
    </source>
</evidence>
<dbReference type="InterPro" id="IPR004529">
    <property type="entry name" value="Phe-tRNA-synth_IIc_asu"/>
</dbReference>
<dbReference type="GO" id="GO:0005737">
    <property type="term" value="C:cytoplasm"/>
    <property type="evidence" value="ECO:0007669"/>
    <property type="project" value="UniProtKB-SubCell"/>
</dbReference>
<dbReference type="Gene3D" id="3.30.930.10">
    <property type="entry name" value="Bira Bifunctional Protein, Domain 2"/>
    <property type="match status" value="1"/>
</dbReference>
<proteinExistence type="inferred from homology"/>
<keyword evidence="5 13" id="KW-0436">Ligase</keyword>
<feature type="domain" description="Aminoacyl-transfer RNA synthetases class-II family profile" evidence="14">
    <location>
        <begin position="109"/>
        <end position="336"/>
    </location>
</feature>
<dbReference type="HAMAP" id="MF_00281">
    <property type="entry name" value="Phe_tRNA_synth_alpha1"/>
    <property type="match status" value="1"/>
</dbReference>
<dbReference type="AlphaFoldDB" id="A0A0G1VGJ3"/>
<dbReference type="GO" id="GO:0000049">
    <property type="term" value="F:tRNA binding"/>
    <property type="evidence" value="ECO:0007669"/>
    <property type="project" value="InterPro"/>
</dbReference>
<dbReference type="GO" id="GO:0004826">
    <property type="term" value="F:phenylalanine-tRNA ligase activity"/>
    <property type="evidence" value="ECO:0007669"/>
    <property type="project" value="UniProtKB-UniRule"/>
</dbReference>
<dbReference type="EC" id="6.1.1.20" evidence="13"/>
<comment type="subunit">
    <text evidence="3 13">Tetramer of two alpha and two beta subunits.</text>
</comment>
<dbReference type="Pfam" id="PF02912">
    <property type="entry name" value="Phe_tRNA-synt_N"/>
    <property type="match status" value="1"/>
</dbReference>
<evidence type="ECO:0000256" key="12">
    <source>
        <dbReference type="ARBA" id="ARBA00049255"/>
    </source>
</evidence>
<dbReference type="STRING" id="1618342.UY40_C0015G0017"/>
<name>A0A0G1VGJ3_9BACT</name>
<evidence type="ECO:0000256" key="10">
    <source>
        <dbReference type="ARBA" id="ARBA00022917"/>
    </source>
</evidence>
<dbReference type="PANTHER" id="PTHR11538:SF41">
    <property type="entry name" value="PHENYLALANINE--TRNA LIGASE, MITOCHONDRIAL"/>
    <property type="match status" value="1"/>
</dbReference>
<keyword evidence="7 13" id="KW-0547">Nucleotide-binding</keyword>
<evidence type="ECO:0000259" key="14">
    <source>
        <dbReference type="PROSITE" id="PS50862"/>
    </source>
</evidence>
<keyword evidence="8 13" id="KW-0067">ATP-binding</keyword>
<dbReference type="PANTHER" id="PTHR11538">
    <property type="entry name" value="PHENYLALANYL-TRNA SYNTHETASE"/>
    <property type="match status" value="1"/>
</dbReference>
<dbReference type="InterPro" id="IPR045864">
    <property type="entry name" value="aa-tRNA-synth_II/BPL/LPL"/>
</dbReference>
<dbReference type="InterPro" id="IPR010978">
    <property type="entry name" value="tRNA-bd_arm"/>
</dbReference>
<reference evidence="15 16" key="1">
    <citation type="journal article" date="2015" name="Nature">
        <title>rRNA introns, odd ribosomes, and small enigmatic genomes across a large radiation of phyla.</title>
        <authorList>
            <person name="Brown C.T."/>
            <person name="Hug L.A."/>
            <person name="Thomas B.C."/>
            <person name="Sharon I."/>
            <person name="Castelle C.J."/>
            <person name="Singh A."/>
            <person name="Wilkins M.J."/>
            <person name="Williams K.H."/>
            <person name="Banfield J.F."/>
        </authorList>
    </citation>
    <scope>NUCLEOTIDE SEQUENCE [LARGE SCALE GENOMIC DNA]</scope>
</reference>
<dbReference type="CDD" id="cd00496">
    <property type="entry name" value="PheRS_alpha_core"/>
    <property type="match status" value="1"/>
</dbReference>
<feature type="binding site" evidence="13">
    <location>
        <position position="252"/>
    </location>
    <ligand>
        <name>Mg(2+)</name>
        <dbReference type="ChEBI" id="CHEBI:18420"/>
        <note>shared with beta subunit</note>
    </ligand>
</feature>
<dbReference type="PROSITE" id="PS50862">
    <property type="entry name" value="AA_TRNA_LIGASE_II"/>
    <property type="match status" value="1"/>
</dbReference>
<evidence type="ECO:0000256" key="7">
    <source>
        <dbReference type="ARBA" id="ARBA00022741"/>
    </source>
</evidence>
<dbReference type="PATRIC" id="fig|1618342.3.peg.486"/>
<comment type="caution">
    <text evidence="15">The sequence shown here is derived from an EMBL/GenBank/DDBJ whole genome shotgun (WGS) entry which is preliminary data.</text>
</comment>
<dbReference type="EMBL" id="LCPW01000015">
    <property type="protein sequence ID" value="KKW05571.1"/>
    <property type="molecule type" value="Genomic_DNA"/>
</dbReference>
<dbReference type="GO" id="GO:0006432">
    <property type="term" value="P:phenylalanyl-tRNA aminoacylation"/>
    <property type="evidence" value="ECO:0007669"/>
    <property type="project" value="UniProtKB-UniRule"/>
</dbReference>
<evidence type="ECO:0000256" key="1">
    <source>
        <dbReference type="ARBA" id="ARBA00004496"/>
    </source>
</evidence>
<dbReference type="InterPro" id="IPR004188">
    <property type="entry name" value="Phe-tRNA_ligase_II_N"/>
</dbReference>
<keyword evidence="9 13" id="KW-0460">Magnesium</keyword>
<keyword evidence="6 13" id="KW-0479">Metal-binding</keyword>
<protein>
    <recommendedName>
        <fullName evidence="13">Phenylalanine--tRNA ligase alpha subunit</fullName>
        <ecNumber evidence="13">6.1.1.20</ecNumber>
    </recommendedName>
    <alternativeName>
        <fullName evidence="13">Phenylalanyl-tRNA synthetase alpha subunit</fullName>
        <shortName evidence="13">PheRS</shortName>
    </alternativeName>
</protein>
<comment type="similarity">
    <text evidence="2 13">Belongs to the class-II aminoacyl-tRNA synthetase family. Phe-tRNA synthetase alpha subunit type 1 subfamily.</text>
</comment>
<evidence type="ECO:0000313" key="15">
    <source>
        <dbReference type="EMBL" id="KKW05571.1"/>
    </source>
</evidence>
<evidence type="ECO:0000256" key="2">
    <source>
        <dbReference type="ARBA" id="ARBA00010207"/>
    </source>
</evidence>
<dbReference type="NCBIfam" id="TIGR00468">
    <property type="entry name" value="pheS"/>
    <property type="match status" value="1"/>
</dbReference>
<dbReference type="InterPro" id="IPR022911">
    <property type="entry name" value="Phe_tRNA_ligase_alpha1_bac"/>
</dbReference>
<dbReference type="GO" id="GO:0005524">
    <property type="term" value="F:ATP binding"/>
    <property type="evidence" value="ECO:0007669"/>
    <property type="project" value="UniProtKB-UniRule"/>
</dbReference>
<evidence type="ECO:0000256" key="11">
    <source>
        <dbReference type="ARBA" id="ARBA00023146"/>
    </source>
</evidence>
<organism evidence="15 16">
    <name type="scientific">candidate division CPR1 bacterium GW2011_GWC1_49_13</name>
    <dbReference type="NCBI Taxonomy" id="1618342"/>
    <lineage>
        <taxon>Bacteria</taxon>
        <taxon>candidate division CPR1</taxon>
    </lineage>
</organism>
<gene>
    <name evidence="13" type="primary">pheS</name>
    <name evidence="15" type="ORF">UY40_C0015G0017</name>
</gene>
<dbReference type="InterPro" id="IPR002319">
    <property type="entry name" value="Phenylalanyl-tRNA_Synthase"/>
</dbReference>
<accession>A0A0G1VGJ3</accession>
<evidence type="ECO:0000256" key="6">
    <source>
        <dbReference type="ARBA" id="ARBA00022723"/>
    </source>
</evidence>
<keyword evidence="11 13" id="KW-0030">Aminoacyl-tRNA synthetase</keyword>
<sequence>MNIEDLRKQAKEEIAQTGTTDKLEELHIKYLGRKGALSTFLAEIPELPNQKDRRKAGLLINEVKNEIEAFLQNKDRELKTKSIQVAASSSFDITEPGLPAGLGTSHPLTQFREYVRDTFSKLGFEEVSAPHMESDEYNFALLNIPQDHPSRDLWDTLYLENGQLLRTHTSNMQVREMEERKPPIRVMTFDRCFRYENIDLKHSHTFSQFEVLYVDENVSMGHLRALSDIFLKQVFGEKTQTRFRPKYYPFVEPGVGVDALCPFCEGRGCKVCGMAGWFEIAGAGLVHPQVLKNGGIDPEKYSGLAWGFGPERMLMIKMGIDDIRHFSSGDLRFLKQF</sequence>
<dbReference type="SUPFAM" id="SSF55681">
    <property type="entry name" value="Class II aaRS and biotin synthetases"/>
    <property type="match status" value="1"/>
</dbReference>
<comment type="subcellular location">
    <subcellularLocation>
        <location evidence="1 13">Cytoplasm</location>
    </subcellularLocation>
</comment>
<dbReference type="InterPro" id="IPR006195">
    <property type="entry name" value="aa-tRNA-synth_II"/>
</dbReference>
<dbReference type="GO" id="GO:0000287">
    <property type="term" value="F:magnesium ion binding"/>
    <property type="evidence" value="ECO:0007669"/>
    <property type="project" value="UniProtKB-UniRule"/>
</dbReference>
<evidence type="ECO:0000256" key="3">
    <source>
        <dbReference type="ARBA" id="ARBA00011209"/>
    </source>
</evidence>